<evidence type="ECO:0008006" key="6">
    <source>
        <dbReference type="Google" id="ProtNLM"/>
    </source>
</evidence>
<feature type="compositionally biased region" description="Low complexity" evidence="1">
    <location>
        <begin position="82"/>
        <end position="132"/>
    </location>
</feature>
<name>A0A9W8G3Z0_9FUNG</name>
<keyword evidence="2" id="KW-1133">Transmembrane helix</keyword>
<gene>
    <name evidence="4" type="ORF">GGI25_005384</name>
</gene>
<comment type="caution">
    <text evidence="4">The sequence shown here is derived from an EMBL/GenBank/DDBJ whole genome shotgun (WGS) entry which is preliminary data.</text>
</comment>
<feature type="region of interest" description="Disordered" evidence="1">
    <location>
        <begin position="70"/>
        <end position="188"/>
    </location>
</feature>
<evidence type="ECO:0000256" key="2">
    <source>
        <dbReference type="SAM" id="Phobius"/>
    </source>
</evidence>
<protein>
    <recommendedName>
        <fullName evidence="6">Mid2 domain-containing protein</fullName>
    </recommendedName>
</protein>
<keyword evidence="3" id="KW-0732">Signal</keyword>
<dbReference type="OrthoDB" id="5599649at2759"/>
<feature type="region of interest" description="Disordered" evidence="1">
    <location>
        <begin position="314"/>
        <end position="423"/>
    </location>
</feature>
<feature type="chain" id="PRO_5040849024" description="Mid2 domain-containing protein" evidence="3">
    <location>
        <begin position="23"/>
        <end position="450"/>
    </location>
</feature>
<sequence length="450" mass="47031">MRLITSATWVLAAAALVFSVDADAVADGSPAATLATPKAEDLNAMALHRRDLLDSLANFFNPSRVANAASTTVDTNDDNNTDNDTNNNNDNTTPADNNNSSSQSSSDTKTTSSKGSTSSSQQTHTSSSGSDTNNDDQTTETSTSTKTRSASSTNTSSADSESPTDGTTASSSSSPSSSSPTPTSSSSYVLVTVTRPNTVITTSVARPTIDDANGDKANVGTSSNLTTIIVAPTVTAIALLLCAIMLFMYMRRKNRSKYGEEDIFAKDSYVRPDNSTSPFIPQEHDSGDGYVKDEATPFYAAGAAAATGAAAGAASGMHGRRTGDSYGSNSSAGDNTHLLANQRPYQQNTGYAPPAATRYQPPVRPQVTSTPGLAPAPVPAPLGQYGPQHTQYQPPQRPMQQRPMQQRPMQPRPQNDIGYANGGAQYGGQAYGAGQNMGYGNNNSNNGYRL</sequence>
<evidence type="ECO:0000313" key="4">
    <source>
        <dbReference type="EMBL" id="KAJ2671791.1"/>
    </source>
</evidence>
<evidence type="ECO:0000313" key="5">
    <source>
        <dbReference type="Proteomes" id="UP001151518"/>
    </source>
</evidence>
<feature type="compositionally biased region" description="Low complexity" evidence="1">
    <location>
        <begin position="139"/>
        <end position="187"/>
    </location>
</feature>
<feature type="compositionally biased region" description="Low complexity" evidence="1">
    <location>
        <begin position="398"/>
        <end position="419"/>
    </location>
</feature>
<evidence type="ECO:0000256" key="1">
    <source>
        <dbReference type="SAM" id="MobiDB-lite"/>
    </source>
</evidence>
<keyword evidence="2" id="KW-0812">Transmembrane</keyword>
<feature type="compositionally biased region" description="Polar residues" evidence="1">
    <location>
        <begin position="325"/>
        <end position="334"/>
    </location>
</feature>
<organism evidence="4 5">
    <name type="scientific">Coemansia spiralis</name>
    <dbReference type="NCBI Taxonomy" id="417178"/>
    <lineage>
        <taxon>Eukaryota</taxon>
        <taxon>Fungi</taxon>
        <taxon>Fungi incertae sedis</taxon>
        <taxon>Zoopagomycota</taxon>
        <taxon>Kickxellomycotina</taxon>
        <taxon>Kickxellomycetes</taxon>
        <taxon>Kickxellales</taxon>
        <taxon>Kickxellaceae</taxon>
        <taxon>Coemansia</taxon>
    </lineage>
</organism>
<feature type="signal peptide" evidence="3">
    <location>
        <begin position="1"/>
        <end position="22"/>
    </location>
</feature>
<accession>A0A9W8G3Z0</accession>
<feature type="transmembrane region" description="Helical" evidence="2">
    <location>
        <begin position="228"/>
        <end position="249"/>
    </location>
</feature>
<evidence type="ECO:0000256" key="3">
    <source>
        <dbReference type="SAM" id="SignalP"/>
    </source>
</evidence>
<proteinExistence type="predicted"/>
<reference evidence="4" key="1">
    <citation type="submission" date="2022-07" db="EMBL/GenBank/DDBJ databases">
        <title>Phylogenomic reconstructions and comparative analyses of Kickxellomycotina fungi.</title>
        <authorList>
            <person name="Reynolds N.K."/>
            <person name="Stajich J.E."/>
            <person name="Barry K."/>
            <person name="Grigoriev I.V."/>
            <person name="Crous P."/>
            <person name="Smith M.E."/>
        </authorList>
    </citation>
    <scope>NUCLEOTIDE SEQUENCE</scope>
    <source>
        <strain evidence="4">NRRL 3115</strain>
    </source>
</reference>
<dbReference type="EMBL" id="JANBTW010000095">
    <property type="protein sequence ID" value="KAJ2671791.1"/>
    <property type="molecule type" value="Genomic_DNA"/>
</dbReference>
<dbReference type="Proteomes" id="UP001151518">
    <property type="component" value="Unassembled WGS sequence"/>
</dbReference>
<dbReference type="AlphaFoldDB" id="A0A9W8G3Z0"/>
<keyword evidence="2" id="KW-0472">Membrane</keyword>